<reference evidence="2" key="1">
    <citation type="journal article" date="2019" name="Int. J. Syst. Evol. Microbiol.">
        <title>The Global Catalogue of Microorganisms (GCM) 10K type strain sequencing project: providing services to taxonomists for standard genome sequencing and annotation.</title>
        <authorList>
            <consortium name="The Broad Institute Genomics Platform"/>
            <consortium name="The Broad Institute Genome Sequencing Center for Infectious Disease"/>
            <person name="Wu L."/>
            <person name="Ma J."/>
        </authorList>
    </citation>
    <scope>NUCLEOTIDE SEQUENCE [LARGE SCALE GENOMIC DNA]</scope>
    <source>
        <strain evidence="2">CCM 8778</strain>
    </source>
</reference>
<gene>
    <name evidence="1" type="ORF">GCM10007363_21860</name>
</gene>
<evidence type="ECO:0000313" key="2">
    <source>
        <dbReference type="Proteomes" id="UP000655550"/>
    </source>
</evidence>
<dbReference type="Proteomes" id="UP000655550">
    <property type="component" value="Unassembled WGS sequence"/>
</dbReference>
<accession>A0ABQ2ANF4</accession>
<dbReference type="EMBL" id="BMDE01000006">
    <property type="protein sequence ID" value="GGH94583.1"/>
    <property type="molecule type" value="Genomic_DNA"/>
</dbReference>
<name>A0ABQ2ANF4_9PSED</name>
<sequence>MGLRVSQQAVEDCFDKTRGQGNQYNIPANLLPFIAGVLWQLSQESLIQ</sequence>
<organism evidence="1 2">
    <name type="scientific">Pseudomonas fluvialis</name>
    <dbReference type="NCBI Taxonomy" id="1793966"/>
    <lineage>
        <taxon>Bacteria</taxon>
        <taxon>Pseudomonadati</taxon>
        <taxon>Pseudomonadota</taxon>
        <taxon>Gammaproteobacteria</taxon>
        <taxon>Pseudomonadales</taxon>
        <taxon>Pseudomonadaceae</taxon>
        <taxon>Pseudomonas</taxon>
    </lineage>
</organism>
<protein>
    <submittedName>
        <fullName evidence="1">Uncharacterized protein</fullName>
    </submittedName>
</protein>
<evidence type="ECO:0000313" key="1">
    <source>
        <dbReference type="EMBL" id="GGH94583.1"/>
    </source>
</evidence>
<comment type="caution">
    <text evidence="1">The sequence shown here is derived from an EMBL/GenBank/DDBJ whole genome shotgun (WGS) entry which is preliminary data.</text>
</comment>
<proteinExistence type="predicted"/>
<keyword evidence="2" id="KW-1185">Reference proteome</keyword>